<feature type="compositionally biased region" description="Low complexity" evidence="7">
    <location>
        <begin position="2426"/>
        <end position="2437"/>
    </location>
</feature>
<dbReference type="InterPro" id="IPR015919">
    <property type="entry name" value="Cadherin-like_sf"/>
</dbReference>
<feature type="compositionally biased region" description="Pro residues" evidence="7">
    <location>
        <begin position="2102"/>
        <end position="2111"/>
    </location>
</feature>
<feature type="compositionally biased region" description="Basic and acidic residues" evidence="7">
    <location>
        <begin position="1424"/>
        <end position="1437"/>
    </location>
</feature>
<feature type="compositionally biased region" description="Basic and acidic residues" evidence="7">
    <location>
        <begin position="2478"/>
        <end position="2493"/>
    </location>
</feature>
<dbReference type="InterPro" id="IPR041498">
    <property type="entry name" value="Big_6"/>
</dbReference>
<keyword evidence="4" id="KW-0732">Signal</keyword>
<feature type="compositionally biased region" description="Polar residues" evidence="7">
    <location>
        <begin position="1553"/>
        <end position="1566"/>
    </location>
</feature>
<feature type="compositionally biased region" description="Basic and acidic residues" evidence="7">
    <location>
        <begin position="2392"/>
        <end position="2410"/>
    </location>
</feature>
<feature type="compositionally biased region" description="Basic and acidic residues" evidence="7">
    <location>
        <begin position="2354"/>
        <end position="2366"/>
    </location>
</feature>
<keyword evidence="6" id="KW-0572">Peptidoglycan-anchor</keyword>
<evidence type="ECO:0000256" key="1">
    <source>
        <dbReference type="ARBA" id="ARBA00004613"/>
    </source>
</evidence>
<dbReference type="Pfam" id="PF18884">
    <property type="entry name" value="TSP3_bac"/>
    <property type="match status" value="3"/>
</dbReference>
<keyword evidence="5" id="KW-0106">Calcium</keyword>
<protein>
    <submittedName>
        <fullName evidence="10">Ig-like domain-containing protein</fullName>
    </submittedName>
</protein>
<evidence type="ECO:0000256" key="4">
    <source>
        <dbReference type="ARBA" id="ARBA00022729"/>
    </source>
</evidence>
<organism evidence="10 11">
    <name type="scientific">Aerococcus mictus</name>
    <dbReference type="NCBI Taxonomy" id="2976810"/>
    <lineage>
        <taxon>Bacteria</taxon>
        <taxon>Bacillati</taxon>
        <taxon>Bacillota</taxon>
        <taxon>Bacilli</taxon>
        <taxon>Lactobacillales</taxon>
        <taxon>Aerococcaceae</taxon>
        <taxon>Aerococcus</taxon>
    </lineage>
</organism>
<dbReference type="Pfam" id="PF05345">
    <property type="entry name" value="He_PIG"/>
    <property type="match status" value="1"/>
</dbReference>
<dbReference type="Pfam" id="PF17936">
    <property type="entry name" value="Big_6"/>
    <property type="match status" value="7"/>
</dbReference>
<evidence type="ECO:0000313" key="10">
    <source>
        <dbReference type="EMBL" id="WWC55430.1"/>
    </source>
</evidence>
<feature type="region of interest" description="Disordered" evidence="7">
    <location>
        <begin position="1116"/>
        <end position="1229"/>
    </location>
</feature>
<feature type="compositionally biased region" description="Low complexity" evidence="7">
    <location>
        <begin position="2524"/>
        <end position="2536"/>
    </location>
</feature>
<dbReference type="Proteomes" id="UP000250354">
    <property type="component" value="Chromosome"/>
</dbReference>
<keyword evidence="8" id="KW-1133">Transmembrane helix</keyword>
<evidence type="ECO:0000256" key="7">
    <source>
        <dbReference type="SAM" id="MobiDB-lite"/>
    </source>
</evidence>
<feature type="compositionally biased region" description="Polar residues" evidence="7">
    <location>
        <begin position="2687"/>
        <end position="2696"/>
    </location>
</feature>
<feature type="compositionally biased region" description="Polar residues" evidence="7">
    <location>
        <begin position="2158"/>
        <end position="2180"/>
    </location>
</feature>
<dbReference type="InterPro" id="IPR005877">
    <property type="entry name" value="YSIRK_signal_dom"/>
</dbReference>
<evidence type="ECO:0000313" key="11">
    <source>
        <dbReference type="Proteomes" id="UP000250354"/>
    </source>
</evidence>
<feature type="compositionally biased region" description="Basic and acidic residues" evidence="7">
    <location>
        <begin position="1714"/>
        <end position="1723"/>
    </location>
</feature>
<reference evidence="10 11" key="1">
    <citation type="journal article" date="2020" name="J. Bacteriol.">
        <title>Aerococcus urinae Isolated from Women with Lower Urinary Tract Symptoms: In Vitro Aggregation and Genome Analysis.</title>
        <authorList>
            <person name="Hilt E.E."/>
            <person name="Putonti C."/>
            <person name="Thomas-White K."/>
            <person name="Lewis A.L."/>
            <person name="Visick K.L."/>
            <person name="Gilbert N.M."/>
            <person name="Wolfe A.J."/>
        </authorList>
    </citation>
    <scope>NUCLEOTIDE SEQUENCE [LARGE SCALE GENOMIC DNA]</scope>
    <source>
        <strain evidence="10 11">UMB1016</strain>
    </source>
</reference>
<feature type="compositionally biased region" description="Acidic residues" evidence="7">
    <location>
        <begin position="2112"/>
        <end position="2121"/>
    </location>
</feature>
<feature type="compositionally biased region" description="Polar residues" evidence="7">
    <location>
        <begin position="2221"/>
        <end position="2231"/>
    </location>
</feature>
<feature type="compositionally biased region" description="Basic and acidic residues" evidence="7">
    <location>
        <begin position="1134"/>
        <end position="1144"/>
    </location>
</feature>
<name>A0ABZ2EET2_9LACT</name>
<feature type="compositionally biased region" description="Polar residues" evidence="7">
    <location>
        <begin position="1607"/>
        <end position="1617"/>
    </location>
</feature>
<feature type="compositionally biased region" description="Basic and acidic residues" evidence="7">
    <location>
        <begin position="1778"/>
        <end position="1796"/>
    </location>
</feature>
<dbReference type="PROSITE" id="PS50847">
    <property type="entry name" value="GRAM_POS_ANCHORING"/>
    <property type="match status" value="1"/>
</dbReference>
<feature type="domain" description="Gram-positive cocci surface proteins LPxTG" evidence="9">
    <location>
        <begin position="2783"/>
        <end position="2816"/>
    </location>
</feature>
<dbReference type="InterPro" id="IPR019931">
    <property type="entry name" value="LPXTG_anchor"/>
</dbReference>
<feature type="compositionally biased region" description="Pro residues" evidence="7">
    <location>
        <begin position="2716"/>
        <end position="2725"/>
    </location>
</feature>
<dbReference type="NCBIfam" id="NF038186">
    <property type="entry name" value="YPDG_rpt"/>
    <property type="match status" value="2"/>
</dbReference>
<evidence type="ECO:0000256" key="6">
    <source>
        <dbReference type="ARBA" id="ARBA00023088"/>
    </source>
</evidence>
<feature type="compositionally biased region" description="Basic and acidic residues" evidence="7">
    <location>
        <begin position="1383"/>
        <end position="1395"/>
    </location>
</feature>
<dbReference type="NCBIfam" id="TIGR01168">
    <property type="entry name" value="YSIRK_signal"/>
    <property type="match status" value="1"/>
</dbReference>
<feature type="compositionally biased region" description="Basic and acidic residues" evidence="7">
    <location>
        <begin position="2626"/>
        <end position="2641"/>
    </location>
</feature>
<feature type="compositionally biased region" description="Basic and acidic residues" evidence="7">
    <location>
        <begin position="2012"/>
        <end position="2027"/>
    </location>
</feature>
<dbReference type="InterPro" id="IPR013783">
    <property type="entry name" value="Ig-like_fold"/>
</dbReference>
<dbReference type="Pfam" id="PF18957">
    <property type="entry name" value="RibLong"/>
    <property type="match status" value="3"/>
</dbReference>
<feature type="compositionally biased region" description="Low complexity" evidence="7">
    <location>
        <begin position="1812"/>
        <end position="1823"/>
    </location>
</feature>
<feature type="compositionally biased region" description="Basic and acidic residues" evidence="7">
    <location>
        <begin position="2748"/>
        <end position="2757"/>
    </location>
</feature>
<dbReference type="EMBL" id="CP145132">
    <property type="protein sequence ID" value="WWC55430.1"/>
    <property type="molecule type" value="Genomic_DNA"/>
</dbReference>
<feature type="compositionally biased region" description="Polar residues" evidence="7">
    <location>
        <begin position="2073"/>
        <end position="2082"/>
    </location>
</feature>
<evidence type="ECO:0000259" key="9">
    <source>
        <dbReference type="PROSITE" id="PS50847"/>
    </source>
</evidence>
<feature type="region of interest" description="Disordered" evidence="7">
    <location>
        <begin position="1265"/>
        <end position="2780"/>
    </location>
</feature>
<feature type="compositionally biased region" description="Low complexity" evidence="7">
    <location>
        <begin position="1910"/>
        <end position="1922"/>
    </location>
</feature>
<feature type="compositionally biased region" description="Basic and acidic residues" evidence="7">
    <location>
        <begin position="1507"/>
        <end position="1523"/>
    </location>
</feature>
<feature type="compositionally biased region" description="Basic and acidic residues" evidence="7">
    <location>
        <begin position="1357"/>
        <end position="1369"/>
    </location>
</feature>
<evidence type="ECO:0000256" key="8">
    <source>
        <dbReference type="SAM" id="Phobius"/>
    </source>
</evidence>
<dbReference type="RefSeq" id="WP_286047501.1">
    <property type="nucleotide sequence ID" value="NZ_CP145132.1"/>
</dbReference>
<gene>
    <name evidence="10" type="ORF">DBT44_0003735</name>
</gene>
<feature type="compositionally biased region" description="Basic and acidic residues" evidence="7">
    <location>
        <begin position="1154"/>
        <end position="1172"/>
    </location>
</feature>
<keyword evidence="2" id="KW-0134">Cell wall</keyword>
<keyword evidence="11" id="KW-1185">Reference proteome</keyword>
<feature type="compositionally biased region" description="Polar residues" evidence="7">
    <location>
        <begin position="2339"/>
        <end position="2351"/>
    </location>
</feature>
<feature type="compositionally biased region" description="Basic and acidic residues" evidence="7">
    <location>
        <begin position="2328"/>
        <end position="2337"/>
    </location>
</feature>
<keyword evidence="3" id="KW-0964">Secreted</keyword>
<dbReference type="InterPro" id="IPR044055">
    <property type="entry name" value="RibLong"/>
</dbReference>
<feature type="compositionally biased region" description="Polar residues" evidence="7">
    <location>
        <begin position="146"/>
        <end position="178"/>
    </location>
</feature>
<dbReference type="Gene3D" id="2.60.40.10">
    <property type="entry name" value="Immunoglobulins"/>
    <property type="match status" value="11"/>
</dbReference>
<comment type="subcellular location">
    <subcellularLocation>
        <location evidence="1">Secreted</location>
    </subcellularLocation>
</comment>
<sequence>MVGKNNFQVKKEKQSNKFYRYSIKRLSVGVASVAVAAGLLFMGDAAVVQAAAVEEATVSEEVEPVAKEESPVVEEIPVNEEAKEIEKFSTSGETTSEEAETSITSESSENLPEEANDVAPENLKEASPSSENRVVSYSAPVENQPEAETTASDSPEVNATNPEASVSGEDATSNAVTNEDSESEPSISSTTENDERPNTSARSVDINEVEDNAIYSPGQKGDKQSYSGTVYVYRHNSLADVGDETLPGVNVYLQWVDSDGYVSNVYKTTSRPDGTFTFNFQQPEVDQFGNVHHFQLAGNGDFAIRTWVENPNPEKYNIVKPGDQKYGFHTRLSRTNETWDFTAGINRIVDGQVALQEKILMNDWLVKPRDQWTTSPNQDGIWPKVGNYGTVRGNVWYENGDPMGSVAAGWKKDSWDVNATGTKVVASYVNDEVARRFDAWKEANPNAGLEDFRAAQENIIREYEAENGTGSHIAETVVGTVDSDGEYYIPFRGLYGISPYQQNSGTRISYTISDEEYGQLVRDEDVNHSNLMQWNGTIGQKHRHINTDYMYVAPLIDNYAIWGNTSQNNMFAPLTNSAIAPILVNNLASDNISNVNFAALAAQPLHDIKKFDNQNNFAKPGQEVQNETAGLLPNQQYKVRWFKDGKAIGEATVVNSNEVGRIGSIPMTVPADLAAPANYSSAVFYGNSDADDLSEALAADSFIAAPGVNYHPIEVTAGEEAKTDTPKFTDKDGNEYEPNYQGQRAPKYEYVERIVTTDSNDQIRVEYKPLETVNVDGQDIQVSVDPNTGVVTVPASETAKLKPGQKVVVPVSVAFDNGLRLSADAEITIKDDRQDQDKFQPNYVPEEAEFGKNFTGQQPNFKQVDLEGKETDVDFSNVPLSKDPAKPAFSITTPTNGATINPETGVITIPAEETSKVPGQTIEVPVTVTYEDGTTDQVTAQVNVTAPDVIDRSEDPNAPVPQGYHKVDFKAGEGVASLSENKVYHVKDGAVLTADHYPTAQPAEGYENPTWDVQPGTAIKADQTITATATKTVVPDTTAPTITVSAKDIQATEGQAIDPVSVTTDDPEATVTVDGLPEGLTYNPETKQIEGTVPEGTVQWADDQDESRDFPATVKAIDPAGNEASEPINVTVLRDTDGDGQADKNDEDDDNDGIPDKDDDASKVWDGLDAKTTDTTATNGQEVPANTKVVTPNKPGAKVTTPTPVDGLSVDENGNLVGTPNVDFQPGESEKVVEIPVEISSTGTGQKDSQGQPTDEAIQRTVKVTVTNPNPAETPAESSVEVTPKSQNALEGKDITPVTPQADNVPEGGSVKVTIDGQDTYPGLTVDPESGQVTGQPEITDWAPEEETRTITVTAEVQDKDGNPVRDGDGNPVKAESTITIYRDTDKDGQPDKDTGMPQDPNNPSVPGINQGDKDDDNDGWTDQDEKDRGTDPKDETDFPQVTEPDAENEPGKDTTTVTGKTTPNTDVEVKDKDGNTIGTGTSDENGKVTIDVPKQNPGDKVTITPGKKDDQGNFKPVTDDQGKPQGGAETVVKETPQITNPGAKNDPDSDQTKVTGKTTVPNSTVEVKDKDGNTIGTGTSDENGDFTIDVPRQNPGDKVSVIPSKDYTNPDGSTETRTGDPVETTVTEDAPAVVSVEVTPKSQNALEGKDITPVTPQADNVPEGGSVKVTIDGKDTYPGLTVDPETGQVTGQPQITDWAPEEETRTITVEVSVLDKDGKPVTDTDGNPVTAESTITVYRDTDKDGQPDKDTGMPQDPNNPNVPGIDQGDKDDDNDGWTDKEEKDRGTDPKNEDSFPRVTEPGAENQPGQDTTTVTGKTTPNTDVEVKDKDGNTIGTGTSDEDGNIKIDVPKQNPGDKISIVPGKKDDQGNFKPVKDDNGNPQGGAETVVKETPQITNPGAKNEPDSDKTTVTGKTTVPNTTIEVKDKDGNTIGTGTSDDNGDFTIEVPRQGNGDTITIIPSKDYTNPDGTVETRTGDPVKTTVTSTGRPSVKQDKDIYEPEYQPGSGQPGDKVEIGEPIFRDEDGKVVNPPAGTSFQPGAGETGITVDPETGHVTVDVPADAKPGDKIEKSVTVTYPDGSSETVTVTVTVEEKDGSGVTPVPTPQPQPEPQPEEQPEVEDEVRPDPEPESNDDPVKADDKTVSVKTQTPAKEDKSKTQAAPAQVHTQLPHKTTVPNSTVEVKDKDGNTIGTGTSDENGDFTIDVPRQNPGDKVSVIPSKDYTNPDGSTETRTGDPVETTVTEDAPAVVSVEVTPKSQNALEGKDITPVTPQADNVPEGGSVKVTIDGKDTYPGLTVDPETGQVTGQPQITDWAPEEETRTITVEVSVLDKDGKPVTDTDGNPVTAESTITVYRDTDKDGQPDKDTGMPQDPNNPNVPGIDQGDKDDDNDGWTDKEEKDRGTDPKNEDSFPRVTEPGAENQPGQDTTTVTGKTTPNTDVEVKDKDGNTIGTGTSDEDGNIKIDVPKQNPGDKISIVPGKKDDQGNFKPVKDDNGNPQGGAETVVKETPQITNPGAKNEPDSDKTTVTGKTTVPNTTIEVKDKDGNTIGTGTSDDNGDFTIEVPRQGNGDTITIIPSKDYTNPDGTVETRTGDPVKTTVTSTGRPSVKQDKDIYEPEYQPGSGQPGDKVEIGEPIFRDEDGKVVNPPAGTSFQPGAGETGITVDPETGHVTVDVPADAKPGDKIEKSVTVTYPDGSSETVTVTVTVEEKDGSGVTPVPTPQPQPEPQPEEQPEVEDEVRPDPEPESNDDPVKADDKTVSVKTQTPAKEDKSKTQAAPAQVHTQLPQTGAVAGLANSLALALIGTGSILALGKKKKED</sequence>
<feature type="compositionally biased region" description="Acidic residues" evidence="7">
    <location>
        <begin position="2726"/>
        <end position="2735"/>
    </location>
</feature>
<dbReference type="SUPFAM" id="SSF49313">
    <property type="entry name" value="Cadherin-like"/>
    <property type="match status" value="1"/>
</dbReference>
<feature type="compositionally biased region" description="Acidic residues" evidence="7">
    <location>
        <begin position="1414"/>
        <end position="1423"/>
    </location>
</feature>
<evidence type="ECO:0000256" key="2">
    <source>
        <dbReference type="ARBA" id="ARBA00022512"/>
    </source>
</evidence>
<dbReference type="InterPro" id="IPR059100">
    <property type="entry name" value="TSP3_bac"/>
</dbReference>
<evidence type="ECO:0000256" key="5">
    <source>
        <dbReference type="ARBA" id="ARBA00022837"/>
    </source>
</evidence>
<evidence type="ECO:0000256" key="3">
    <source>
        <dbReference type="ARBA" id="ARBA00022525"/>
    </source>
</evidence>
<feature type="transmembrane region" description="Helical" evidence="8">
    <location>
        <begin position="2788"/>
        <end position="2810"/>
    </location>
</feature>
<feature type="compositionally biased region" description="Low complexity" evidence="7">
    <location>
        <begin position="1454"/>
        <end position="1467"/>
    </location>
</feature>
<feature type="region of interest" description="Disordered" evidence="7">
    <location>
        <begin position="63"/>
        <end position="222"/>
    </location>
</feature>
<feature type="compositionally biased region" description="Basic and acidic residues" evidence="7">
    <location>
        <begin position="1864"/>
        <end position="1879"/>
    </location>
</feature>
<proteinExistence type="predicted"/>
<feature type="compositionally biased region" description="Polar residues" evidence="7">
    <location>
        <begin position="1725"/>
        <end position="1737"/>
    </location>
</feature>
<dbReference type="Pfam" id="PF04650">
    <property type="entry name" value="YSIRK_signal"/>
    <property type="match status" value="1"/>
</dbReference>
<keyword evidence="8" id="KW-0472">Membrane</keyword>
<accession>A0ABZ2EET2</accession>
<keyword evidence="8" id="KW-0812">Transmembrane</keyword>
<feature type="compositionally biased region" description="Basic and acidic residues" evidence="7">
    <location>
        <begin position="2134"/>
        <end position="2143"/>
    </location>
</feature>
<feature type="compositionally biased region" description="Basic and acidic residues" evidence="7">
    <location>
        <begin position="1740"/>
        <end position="1752"/>
    </location>
</feature>
<feature type="compositionally biased region" description="Polar residues" evidence="7">
    <location>
        <begin position="1265"/>
        <end position="1289"/>
    </location>
</feature>